<dbReference type="PANTHER" id="PTHR47493:SF1">
    <property type="entry name" value="OS08G0520200 PROTEIN"/>
    <property type="match status" value="1"/>
</dbReference>
<keyword evidence="2" id="KW-1185">Reference proteome</keyword>
<evidence type="ECO:0000313" key="2">
    <source>
        <dbReference type="Proteomes" id="UP000015453"/>
    </source>
</evidence>
<sequence length="375" mass="43189">MVYVLQCKYEDYGLRRNARVSNSQKGTHGSREVRLNLKGHLPAYSSSLLYYACHGPSCKALEIWQNMLSSFIAVDTCLVVRLIFIYGNMQQDFDMVSRILHDMQAKDAESLPGIYALAVSSFGEIGDLKCMEYMVKKMVSMGYCVDSATGNAYLMYYGSFGSITEMERIYGRLKRSRIVIEEEAIRAVSLAYIKESKFYSLCGFVHDLGVGRSDVGNLLWNLLLLCYAARFKMKSLQREFVRMIEWGFKPDIDTFNIRSIAFSRMSLLWDLEVSLEQMKHDGVVGDLVTYGCVIDAYMDRKLGGNLEFGLRGLDWSDGVRVWTDPMVFEAMGKGEFHSSSEKLMEYWKEGGWSYRKLIHVYLRKKSRSDHIFWNY</sequence>
<name>S8EDT5_9LAMI</name>
<dbReference type="Proteomes" id="UP000015453">
    <property type="component" value="Unassembled WGS sequence"/>
</dbReference>
<dbReference type="OrthoDB" id="762539at2759"/>
<proteinExistence type="predicted"/>
<gene>
    <name evidence="1" type="ORF">M569_04022</name>
</gene>
<reference evidence="1 2" key="1">
    <citation type="journal article" date="2013" name="BMC Genomics">
        <title>The miniature genome of a carnivorous plant Genlisea aurea contains a low number of genes and short non-coding sequences.</title>
        <authorList>
            <person name="Leushkin E.V."/>
            <person name="Sutormin R.A."/>
            <person name="Nabieva E.R."/>
            <person name="Penin A.A."/>
            <person name="Kondrashov A.S."/>
            <person name="Logacheva M.D."/>
        </authorList>
    </citation>
    <scope>NUCLEOTIDE SEQUENCE [LARGE SCALE GENOMIC DNA]</scope>
</reference>
<dbReference type="AlphaFoldDB" id="S8EDT5"/>
<accession>S8EDT5</accession>
<dbReference type="Gene3D" id="1.25.40.10">
    <property type="entry name" value="Tetratricopeptide repeat domain"/>
    <property type="match status" value="2"/>
</dbReference>
<protein>
    <recommendedName>
        <fullName evidence="3">Pentatricopeptide repeat-containing protein</fullName>
    </recommendedName>
</protein>
<evidence type="ECO:0008006" key="3">
    <source>
        <dbReference type="Google" id="ProtNLM"/>
    </source>
</evidence>
<dbReference type="PANTHER" id="PTHR47493">
    <property type="entry name" value="OS08G0520200 PROTEIN"/>
    <property type="match status" value="1"/>
</dbReference>
<evidence type="ECO:0000313" key="1">
    <source>
        <dbReference type="EMBL" id="EPS70737.1"/>
    </source>
</evidence>
<dbReference type="InterPro" id="IPR011990">
    <property type="entry name" value="TPR-like_helical_dom_sf"/>
</dbReference>
<dbReference type="EMBL" id="AUSU01001560">
    <property type="protein sequence ID" value="EPS70737.1"/>
    <property type="molecule type" value="Genomic_DNA"/>
</dbReference>
<organism evidence="1 2">
    <name type="scientific">Genlisea aurea</name>
    <dbReference type="NCBI Taxonomy" id="192259"/>
    <lineage>
        <taxon>Eukaryota</taxon>
        <taxon>Viridiplantae</taxon>
        <taxon>Streptophyta</taxon>
        <taxon>Embryophyta</taxon>
        <taxon>Tracheophyta</taxon>
        <taxon>Spermatophyta</taxon>
        <taxon>Magnoliopsida</taxon>
        <taxon>eudicotyledons</taxon>
        <taxon>Gunneridae</taxon>
        <taxon>Pentapetalae</taxon>
        <taxon>asterids</taxon>
        <taxon>lamiids</taxon>
        <taxon>Lamiales</taxon>
        <taxon>Lentibulariaceae</taxon>
        <taxon>Genlisea</taxon>
    </lineage>
</organism>
<comment type="caution">
    <text evidence="1">The sequence shown here is derived from an EMBL/GenBank/DDBJ whole genome shotgun (WGS) entry which is preliminary data.</text>
</comment>